<evidence type="ECO:0000313" key="1">
    <source>
        <dbReference type="EMBL" id="MEQ2159640.1"/>
    </source>
</evidence>
<accession>A0ABV0MKN9</accession>
<organism evidence="1 2">
    <name type="scientific">Goodea atripinnis</name>
    <dbReference type="NCBI Taxonomy" id="208336"/>
    <lineage>
        <taxon>Eukaryota</taxon>
        <taxon>Metazoa</taxon>
        <taxon>Chordata</taxon>
        <taxon>Craniata</taxon>
        <taxon>Vertebrata</taxon>
        <taxon>Euteleostomi</taxon>
        <taxon>Actinopterygii</taxon>
        <taxon>Neopterygii</taxon>
        <taxon>Teleostei</taxon>
        <taxon>Neoteleostei</taxon>
        <taxon>Acanthomorphata</taxon>
        <taxon>Ovalentaria</taxon>
        <taxon>Atherinomorphae</taxon>
        <taxon>Cyprinodontiformes</taxon>
        <taxon>Goodeidae</taxon>
        <taxon>Goodea</taxon>
    </lineage>
</organism>
<sequence>VVERSWSGERCLEEAWAFPKGCRNLVTYWDVCDGSSIRDLEGSQSGAINGMHITQDGSHFVTGMLHGASISCTRICSNNCILVSASADGGIWRWKFPHPPSSY</sequence>
<dbReference type="EMBL" id="JAHRIO010002909">
    <property type="protein sequence ID" value="MEQ2159640.1"/>
    <property type="molecule type" value="Genomic_DNA"/>
</dbReference>
<dbReference type="InterPro" id="IPR036322">
    <property type="entry name" value="WD40_repeat_dom_sf"/>
</dbReference>
<dbReference type="Gene3D" id="2.130.10.10">
    <property type="entry name" value="YVTN repeat-like/Quinoprotein amine dehydrogenase"/>
    <property type="match status" value="1"/>
</dbReference>
<proteinExistence type="predicted"/>
<dbReference type="Proteomes" id="UP001476798">
    <property type="component" value="Unassembled WGS sequence"/>
</dbReference>
<dbReference type="InterPro" id="IPR015943">
    <property type="entry name" value="WD40/YVTN_repeat-like_dom_sf"/>
</dbReference>
<keyword evidence="2" id="KW-1185">Reference proteome</keyword>
<feature type="non-terminal residue" evidence="1">
    <location>
        <position position="1"/>
    </location>
</feature>
<evidence type="ECO:0000313" key="2">
    <source>
        <dbReference type="Proteomes" id="UP001476798"/>
    </source>
</evidence>
<gene>
    <name evidence="1" type="ORF">GOODEAATRI_025118</name>
</gene>
<dbReference type="SUPFAM" id="SSF50978">
    <property type="entry name" value="WD40 repeat-like"/>
    <property type="match status" value="1"/>
</dbReference>
<comment type="caution">
    <text evidence="1">The sequence shown here is derived from an EMBL/GenBank/DDBJ whole genome shotgun (WGS) entry which is preliminary data.</text>
</comment>
<name>A0ABV0MKN9_9TELE</name>
<protein>
    <submittedName>
        <fullName evidence="1">Uncharacterized protein</fullName>
    </submittedName>
</protein>
<reference evidence="1 2" key="1">
    <citation type="submission" date="2021-06" db="EMBL/GenBank/DDBJ databases">
        <authorList>
            <person name="Palmer J.M."/>
        </authorList>
    </citation>
    <scope>NUCLEOTIDE SEQUENCE [LARGE SCALE GENOMIC DNA]</scope>
    <source>
        <strain evidence="1 2">GA_2019</strain>
        <tissue evidence="1">Muscle</tissue>
    </source>
</reference>